<dbReference type="EC" id="1.1.1.133" evidence="3 6"/>
<evidence type="ECO:0000256" key="4">
    <source>
        <dbReference type="ARBA" id="ARBA00017099"/>
    </source>
</evidence>
<evidence type="ECO:0000313" key="9">
    <source>
        <dbReference type="Proteomes" id="UP001176891"/>
    </source>
</evidence>
<evidence type="ECO:0000256" key="2">
    <source>
        <dbReference type="ARBA" id="ARBA00010944"/>
    </source>
</evidence>
<accession>A0ABT8X5N7</accession>
<dbReference type="SUPFAM" id="SSF51735">
    <property type="entry name" value="NAD(P)-binding Rossmann-fold domains"/>
    <property type="match status" value="1"/>
</dbReference>
<dbReference type="EMBL" id="JAUOEM010000007">
    <property type="protein sequence ID" value="MDO5989267.1"/>
    <property type="molecule type" value="Genomic_DNA"/>
</dbReference>
<dbReference type="NCBIfam" id="TIGR01214">
    <property type="entry name" value="rmlD"/>
    <property type="match status" value="1"/>
</dbReference>
<comment type="pathway">
    <text evidence="1 6">Carbohydrate biosynthesis; dTDP-L-rhamnose biosynthesis.</text>
</comment>
<gene>
    <name evidence="8" type="primary">rfbD</name>
    <name evidence="8" type="ORF">Q4Q39_17825</name>
</gene>
<dbReference type="CDD" id="cd05254">
    <property type="entry name" value="dTDP_HR_like_SDR_e"/>
    <property type="match status" value="1"/>
</dbReference>
<keyword evidence="6" id="KW-0521">NADP</keyword>
<dbReference type="RefSeq" id="WP_303283927.1">
    <property type="nucleotide sequence ID" value="NZ_BAABCZ010000003.1"/>
</dbReference>
<dbReference type="InterPro" id="IPR005913">
    <property type="entry name" value="dTDP_dehydrorham_reduct"/>
</dbReference>
<proteinExistence type="inferred from homology"/>
<evidence type="ECO:0000256" key="6">
    <source>
        <dbReference type="RuleBase" id="RU364082"/>
    </source>
</evidence>
<dbReference type="PANTHER" id="PTHR10491">
    <property type="entry name" value="DTDP-4-DEHYDRORHAMNOSE REDUCTASE"/>
    <property type="match status" value="1"/>
</dbReference>
<sequence>MIKVLVTGANGQLGKCIQDVAKEHNGLSFVFTDYLELDICNEKAVNDFFQANEPLHYCINCAAYTAVDKAEEEKEKAYKINVLGAKHLALACKMYNTTLIQVSTDFVFNGLSSKPYIEKDEADPISVYGETKLQGELAIINILKEHFIIRTSWLYSEHGNNFMKTMLYLAETRNKLSIINDQIGTPTYAKDLALVILNLISNKSNYFGLYHYSNEGMASWYDFAKAIFEITKTTIETHPVSTSEYFTPAKRPAYSVMDKSKIKSVLEIEISNWRDSLINCLKLI</sequence>
<reference evidence="8" key="1">
    <citation type="submission" date="2023-07" db="EMBL/GenBank/DDBJ databases">
        <title>Two novel species in the genus Flavivirga.</title>
        <authorList>
            <person name="Kwon K."/>
        </authorList>
    </citation>
    <scope>NUCLEOTIDE SEQUENCE</scope>
    <source>
        <strain evidence="8">KACC 14157</strain>
    </source>
</reference>
<comment type="caution">
    <text evidence="8">The sequence shown here is derived from an EMBL/GenBank/DDBJ whole genome shotgun (WGS) entry which is preliminary data.</text>
</comment>
<dbReference type="Pfam" id="PF04321">
    <property type="entry name" value="RmlD_sub_bind"/>
    <property type="match status" value="1"/>
</dbReference>
<dbReference type="Gene3D" id="3.40.50.720">
    <property type="entry name" value="NAD(P)-binding Rossmann-like Domain"/>
    <property type="match status" value="1"/>
</dbReference>
<dbReference type="InterPro" id="IPR029903">
    <property type="entry name" value="RmlD-like-bd"/>
</dbReference>
<comment type="catalytic activity">
    <reaction evidence="5">
        <text>dTDP-beta-L-rhamnose + NADP(+) = dTDP-4-dehydro-beta-L-rhamnose + NADPH + H(+)</text>
        <dbReference type="Rhea" id="RHEA:21796"/>
        <dbReference type="ChEBI" id="CHEBI:15378"/>
        <dbReference type="ChEBI" id="CHEBI:57510"/>
        <dbReference type="ChEBI" id="CHEBI:57783"/>
        <dbReference type="ChEBI" id="CHEBI:58349"/>
        <dbReference type="ChEBI" id="CHEBI:62830"/>
        <dbReference type="EC" id="1.1.1.133"/>
    </reaction>
</comment>
<dbReference type="Gene3D" id="3.90.25.10">
    <property type="entry name" value="UDP-galactose 4-epimerase, domain 1"/>
    <property type="match status" value="1"/>
</dbReference>
<dbReference type="InterPro" id="IPR036291">
    <property type="entry name" value="NAD(P)-bd_dom_sf"/>
</dbReference>
<dbReference type="GO" id="GO:0008831">
    <property type="term" value="F:dTDP-4-dehydrorhamnose reductase activity"/>
    <property type="evidence" value="ECO:0007669"/>
    <property type="project" value="UniProtKB-EC"/>
</dbReference>
<keyword evidence="6 8" id="KW-0560">Oxidoreductase</keyword>
<dbReference type="Proteomes" id="UP001176891">
    <property type="component" value="Unassembled WGS sequence"/>
</dbReference>
<feature type="domain" description="RmlD-like substrate binding" evidence="7">
    <location>
        <begin position="3"/>
        <end position="282"/>
    </location>
</feature>
<keyword evidence="9" id="KW-1185">Reference proteome</keyword>
<dbReference type="PANTHER" id="PTHR10491:SF4">
    <property type="entry name" value="METHIONINE ADENOSYLTRANSFERASE 2 SUBUNIT BETA"/>
    <property type="match status" value="1"/>
</dbReference>
<evidence type="ECO:0000259" key="7">
    <source>
        <dbReference type="Pfam" id="PF04321"/>
    </source>
</evidence>
<evidence type="ECO:0000313" key="8">
    <source>
        <dbReference type="EMBL" id="MDO5989267.1"/>
    </source>
</evidence>
<comment type="similarity">
    <text evidence="2 6">Belongs to the dTDP-4-dehydrorhamnose reductase family.</text>
</comment>
<protein>
    <recommendedName>
        <fullName evidence="4 6">dTDP-4-dehydrorhamnose reductase</fullName>
        <ecNumber evidence="3 6">1.1.1.133</ecNumber>
    </recommendedName>
</protein>
<evidence type="ECO:0000256" key="1">
    <source>
        <dbReference type="ARBA" id="ARBA00004781"/>
    </source>
</evidence>
<organism evidence="8 9">
    <name type="scientific">Flavivirga amylovorans</name>
    <dbReference type="NCBI Taxonomy" id="870486"/>
    <lineage>
        <taxon>Bacteria</taxon>
        <taxon>Pseudomonadati</taxon>
        <taxon>Bacteroidota</taxon>
        <taxon>Flavobacteriia</taxon>
        <taxon>Flavobacteriales</taxon>
        <taxon>Flavobacteriaceae</taxon>
        <taxon>Flavivirga</taxon>
    </lineage>
</organism>
<name>A0ABT8X5N7_9FLAO</name>
<comment type="function">
    <text evidence="6">Catalyzes the reduction of dTDP-6-deoxy-L-lyxo-4-hexulose to yield dTDP-L-rhamnose.</text>
</comment>
<evidence type="ECO:0000256" key="5">
    <source>
        <dbReference type="ARBA" id="ARBA00048200"/>
    </source>
</evidence>
<evidence type="ECO:0000256" key="3">
    <source>
        <dbReference type="ARBA" id="ARBA00012929"/>
    </source>
</evidence>